<evidence type="ECO:0008006" key="3">
    <source>
        <dbReference type="Google" id="ProtNLM"/>
    </source>
</evidence>
<accession>A0ABT3CM59</accession>
<comment type="caution">
    <text evidence="1">The sequence shown here is derived from an EMBL/GenBank/DDBJ whole genome shotgun (WGS) entry which is preliminary data.</text>
</comment>
<protein>
    <recommendedName>
        <fullName evidence="3">Bacteriophage protein</fullName>
    </recommendedName>
</protein>
<dbReference type="Proteomes" id="UP001526201">
    <property type="component" value="Unassembled WGS sequence"/>
</dbReference>
<organism evidence="1 2">
    <name type="scientific">Mycolicibacterium komossense</name>
    <dbReference type="NCBI Taxonomy" id="1779"/>
    <lineage>
        <taxon>Bacteria</taxon>
        <taxon>Bacillati</taxon>
        <taxon>Actinomycetota</taxon>
        <taxon>Actinomycetes</taxon>
        <taxon>Mycobacteriales</taxon>
        <taxon>Mycobacteriaceae</taxon>
        <taxon>Mycolicibacterium</taxon>
    </lineage>
</organism>
<keyword evidence="2" id="KW-1185">Reference proteome</keyword>
<gene>
    <name evidence="1" type="ORF">H7J73_31960</name>
</gene>
<dbReference type="EMBL" id="JACKTY010000051">
    <property type="protein sequence ID" value="MCV7230633.1"/>
    <property type="molecule type" value="Genomic_DNA"/>
</dbReference>
<evidence type="ECO:0000313" key="2">
    <source>
        <dbReference type="Proteomes" id="UP001526201"/>
    </source>
</evidence>
<reference evidence="1 2" key="1">
    <citation type="journal article" date="2022" name="BMC Genomics">
        <title>Comparative genome analysis of mycobacteria focusing on tRNA and non-coding RNA.</title>
        <authorList>
            <person name="Behra P.R.K."/>
            <person name="Pettersson B.M.F."/>
            <person name="Ramesh M."/>
            <person name="Das S."/>
            <person name="Dasgupta S."/>
            <person name="Kirsebom L.A."/>
        </authorList>
    </citation>
    <scope>NUCLEOTIDE SEQUENCE [LARGE SCALE GENOMIC DNA]</scope>
    <source>
        <strain evidence="1 2">DSM 44078</strain>
    </source>
</reference>
<name>A0ABT3CM59_9MYCO</name>
<proteinExistence type="predicted"/>
<dbReference type="RefSeq" id="WP_264071916.1">
    <property type="nucleotide sequence ID" value="NZ_JACKTY010000051.1"/>
</dbReference>
<sequence length="402" mass="44115">MTNIYTKTRPEYDALQALWDNPPFGAEQIQGGIFSEGDLVPRVTQTADQVDLNSIWLEMQTALGEWNKHRSAIVDLLSYWHTSAADAIPQALVESEYERASEHGLPESMGPPSEYLLLGYTFDDYDRAARFSWRFLRDADARQVRAVLDEAMRGDNTTVTRRVLNRLLSPAPEINDSGHTCYGLWNGTDGMTPPPVLGKTFDRTHTHYLASGNDTIDSADLETTVTKIREHGYALVDSPEELVCLVHPTESEIIQSFRANVANENSQVAKWDFIRAVNQPAFIIADGGQLVGAQPPGTVFGLPSVGKYGPLNIVESNFMPEHWFAVVATAGPGAASNVVGVRQHSNRVYQGLRQIPGSTATYPLTESFFSRSFGVGTRHRGAAVVTQITDSGTYTAPTILGV</sequence>
<evidence type="ECO:0000313" key="1">
    <source>
        <dbReference type="EMBL" id="MCV7230633.1"/>
    </source>
</evidence>